<proteinExistence type="predicted"/>
<organism evidence="2 3">
    <name type="scientific">Mesorhabditis belari</name>
    <dbReference type="NCBI Taxonomy" id="2138241"/>
    <lineage>
        <taxon>Eukaryota</taxon>
        <taxon>Metazoa</taxon>
        <taxon>Ecdysozoa</taxon>
        <taxon>Nematoda</taxon>
        <taxon>Chromadorea</taxon>
        <taxon>Rhabditida</taxon>
        <taxon>Rhabditina</taxon>
        <taxon>Rhabditomorpha</taxon>
        <taxon>Rhabditoidea</taxon>
        <taxon>Rhabditidae</taxon>
        <taxon>Mesorhabditinae</taxon>
        <taxon>Mesorhabditis</taxon>
    </lineage>
</organism>
<dbReference type="Proteomes" id="UP000887575">
    <property type="component" value="Unassembled WGS sequence"/>
</dbReference>
<dbReference type="WBParaSite" id="MBELARI_LOCUS5854">
    <property type="protein sequence ID" value="MBELARI_LOCUS5854"/>
    <property type="gene ID" value="MBELARI_LOCUS5854"/>
</dbReference>
<sequence>MDTSTSGRVKSQLEELMESEDEAPMEEDEGNPKPNDAEALLNDDSPLPETDLGQAIDLLITTWAQLLPNIRTRQISQAQTMEHVKEFGEICVRNFRDACHDVNSEFTKIAIQWQHEHPDETNEELLKDINAASTRQSTLLGRVPGVWSRRTDEYFKNSQQK</sequence>
<feature type="compositionally biased region" description="Acidic residues" evidence="1">
    <location>
        <begin position="15"/>
        <end position="29"/>
    </location>
</feature>
<evidence type="ECO:0000313" key="3">
    <source>
        <dbReference type="WBParaSite" id="MBELARI_LOCUS5854"/>
    </source>
</evidence>
<reference evidence="3" key="1">
    <citation type="submission" date="2024-02" db="UniProtKB">
        <authorList>
            <consortium name="WormBaseParasite"/>
        </authorList>
    </citation>
    <scope>IDENTIFICATION</scope>
</reference>
<protein>
    <submittedName>
        <fullName evidence="3">Uncharacterized protein</fullName>
    </submittedName>
</protein>
<dbReference type="AlphaFoldDB" id="A0AAF3JA39"/>
<evidence type="ECO:0000313" key="2">
    <source>
        <dbReference type="Proteomes" id="UP000887575"/>
    </source>
</evidence>
<keyword evidence="2" id="KW-1185">Reference proteome</keyword>
<feature type="region of interest" description="Disordered" evidence="1">
    <location>
        <begin position="1"/>
        <end position="48"/>
    </location>
</feature>
<evidence type="ECO:0000256" key="1">
    <source>
        <dbReference type="SAM" id="MobiDB-lite"/>
    </source>
</evidence>
<accession>A0AAF3JA39</accession>
<name>A0AAF3JA39_9BILA</name>